<evidence type="ECO:0000256" key="1">
    <source>
        <dbReference type="SAM" id="MobiDB-lite"/>
    </source>
</evidence>
<reference evidence="3 4" key="1">
    <citation type="submission" date="2020-05" db="EMBL/GenBank/DDBJ databases">
        <title>Vigna angularis (adzuki bean) Var. LongXiaoDou No. 4 denovo assembly.</title>
        <authorList>
            <person name="Xiang H."/>
        </authorList>
    </citation>
    <scope>NUCLEOTIDE SEQUENCE [LARGE SCALE GENOMIC DNA]</scope>
    <source>
        <tissue evidence="3">Leaf</tissue>
    </source>
</reference>
<dbReference type="Pfam" id="PF14288">
    <property type="entry name" value="FKS1_dom1"/>
    <property type="match status" value="1"/>
</dbReference>
<feature type="domain" description="1,3-beta-glucan synthase component FKS1-like" evidence="2">
    <location>
        <begin position="84"/>
        <end position="190"/>
    </location>
</feature>
<name>A0A8T0L210_PHAAN</name>
<proteinExistence type="predicted"/>
<dbReference type="PANTHER" id="PTHR12741:SF102">
    <property type="entry name" value="CALLOSE SYNTHASE 11"/>
    <property type="match status" value="1"/>
</dbReference>
<dbReference type="GO" id="GO:0046527">
    <property type="term" value="F:glucosyltransferase activity"/>
    <property type="evidence" value="ECO:0007669"/>
    <property type="project" value="TreeGrafter"/>
</dbReference>
<dbReference type="InterPro" id="IPR026899">
    <property type="entry name" value="FKS1-like_dom1"/>
</dbReference>
<dbReference type="EMBL" id="JABFOF010000002">
    <property type="protein sequence ID" value="KAG2406006.1"/>
    <property type="molecule type" value="Genomic_DNA"/>
</dbReference>
<dbReference type="GO" id="GO:0005886">
    <property type="term" value="C:plasma membrane"/>
    <property type="evidence" value="ECO:0007669"/>
    <property type="project" value="TreeGrafter"/>
</dbReference>
<evidence type="ECO:0000313" key="4">
    <source>
        <dbReference type="Proteomes" id="UP000743370"/>
    </source>
</evidence>
<evidence type="ECO:0000313" key="3">
    <source>
        <dbReference type="EMBL" id="KAG2406006.1"/>
    </source>
</evidence>
<accession>A0A8T0L210</accession>
<protein>
    <submittedName>
        <fullName evidence="3">Callose synthase</fullName>
    </submittedName>
</protein>
<comment type="caution">
    <text evidence="3">The sequence shown here is derived from an EMBL/GenBank/DDBJ whole genome shotgun (WGS) entry which is preliminary data.</text>
</comment>
<sequence length="253" mass="28417">MRRRRPPETSVHAVGAGDGPSGLATLAIRVPNRLRSKPVGAPGSSPRELADAPRAAAIDRQRWHVAALSEETATQLLFVVLVPRPEVKRVALKPSRPDRSPSRVGVRCAEVNHVIDEHIDPDTARPFMPTVSCELGFLKSIIMPIYNIIKVEVDSSINGKAPHSARRNYDDINEYFWSRRCLKRLGWPLNFESNFFGTTLKGKRVGKTGFVEQRSFWNVYKSFDRLSMMLILFFQAAIIVSWEVCFEVASICA</sequence>
<evidence type="ECO:0000259" key="2">
    <source>
        <dbReference type="SMART" id="SM01205"/>
    </source>
</evidence>
<gene>
    <name evidence="3" type="ORF">HKW66_Vig0052610</name>
</gene>
<feature type="region of interest" description="Disordered" evidence="1">
    <location>
        <begin position="1"/>
        <end position="22"/>
    </location>
</feature>
<dbReference type="Proteomes" id="UP000743370">
    <property type="component" value="Unassembled WGS sequence"/>
</dbReference>
<dbReference type="AlphaFoldDB" id="A0A8T0L210"/>
<dbReference type="SMART" id="SM01205">
    <property type="entry name" value="FKS1_dom1"/>
    <property type="match status" value="1"/>
</dbReference>
<dbReference type="PANTHER" id="PTHR12741">
    <property type="entry name" value="LYST-INTERACTING PROTEIN LIP5 DOPAMINE RESPONSIVE PROTEIN DRG-1"/>
    <property type="match status" value="1"/>
</dbReference>
<organism evidence="3 4">
    <name type="scientific">Phaseolus angularis</name>
    <name type="common">Azuki bean</name>
    <name type="synonym">Vigna angularis</name>
    <dbReference type="NCBI Taxonomy" id="3914"/>
    <lineage>
        <taxon>Eukaryota</taxon>
        <taxon>Viridiplantae</taxon>
        <taxon>Streptophyta</taxon>
        <taxon>Embryophyta</taxon>
        <taxon>Tracheophyta</taxon>
        <taxon>Spermatophyta</taxon>
        <taxon>Magnoliopsida</taxon>
        <taxon>eudicotyledons</taxon>
        <taxon>Gunneridae</taxon>
        <taxon>Pentapetalae</taxon>
        <taxon>rosids</taxon>
        <taxon>fabids</taxon>
        <taxon>Fabales</taxon>
        <taxon>Fabaceae</taxon>
        <taxon>Papilionoideae</taxon>
        <taxon>50 kb inversion clade</taxon>
        <taxon>NPAAA clade</taxon>
        <taxon>indigoferoid/millettioid clade</taxon>
        <taxon>Phaseoleae</taxon>
        <taxon>Vigna</taxon>
    </lineage>
</organism>